<feature type="transmembrane region" description="Helical" evidence="2">
    <location>
        <begin position="91"/>
        <end position="115"/>
    </location>
</feature>
<gene>
    <name evidence="3" type="ORF">CVLEPA_LOCUS11212</name>
</gene>
<evidence type="ECO:0000256" key="1">
    <source>
        <dbReference type="SAM" id="MobiDB-lite"/>
    </source>
</evidence>
<evidence type="ECO:0000313" key="4">
    <source>
        <dbReference type="Proteomes" id="UP001642483"/>
    </source>
</evidence>
<keyword evidence="2" id="KW-1133">Transmembrane helix</keyword>
<keyword evidence="2" id="KW-0812">Transmembrane</keyword>
<evidence type="ECO:0000313" key="3">
    <source>
        <dbReference type="EMBL" id="CAK8680988.1"/>
    </source>
</evidence>
<comment type="caution">
    <text evidence="3">The sequence shown here is derived from an EMBL/GenBank/DDBJ whole genome shotgun (WGS) entry which is preliminary data.</text>
</comment>
<keyword evidence="4" id="KW-1185">Reference proteome</keyword>
<dbReference type="EMBL" id="CAWYQH010000079">
    <property type="protein sequence ID" value="CAK8680988.1"/>
    <property type="molecule type" value="Genomic_DNA"/>
</dbReference>
<accession>A0ABP0FSQ8</accession>
<evidence type="ECO:0000256" key="2">
    <source>
        <dbReference type="SAM" id="Phobius"/>
    </source>
</evidence>
<proteinExistence type="predicted"/>
<sequence length="213" mass="24164">MEINSSPTCDELKCPDHCCTGKPLHEFEIHLDHFCCSKEDYEFEQAHEDSMRAYNNTSFYAPDDDIYGASQAEKEEKLNNFLGNISRLSHFGLLGGLLVAFLLVVLLLVAVWFALRWRKKYLRNKRTSNLMVHHTVNHTQIEDGINYSDMAPAAITLACSSASSNPVHVEMVEMDEEKRPFPDQTPAANNSSMLPAYDDLYEKNSPATNENQE</sequence>
<protein>
    <submittedName>
        <fullName evidence="3">Uncharacterized protein</fullName>
    </submittedName>
</protein>
<name>A0ABP0FSQ8_CLALP</name>
<dbReference type="Proteomes" id="UP001642483">
    <property type="component" value="Unassembled WGS sequence"/>
</dbReference>
<reference evidence="3 4" key="1">
    <citation type="submission" date="2024-02" db="EMBL/GenBank/DDBJ databases">
        <authorList>
            <person name="Daric V."/>
            <person name="Darras S."/>
        </authorList>
    </citation>
    <scope>NUCLEOTIDE SEQUENCE [LARGE SCALE GENOMIC DNA]</scope>
</reference>
<feature type="region of interest" description="Disordered" evidence="1">
    <location>
        <begin position="175"/>
        <end position="213"/>
    </location>
</feature>
<keyword evidence="2" id="KW-0472">Membrane</keyword>
<organism evidence="3 4">
    <name type="scientific">Clavelina lepadiformis</name>
    <name type="common">Light-bulb sea squirt</name>
    <name type="synonym">Ascidia lepadiformis</name>
    <dbReference type="NCBI Taxonomy" id="159417"/>
    <lineage>
        <taxon>Eukaryota</taxon>
        <taxon>Metazoa</taxon>
        <taxon>Chordata</taxon>
        <taxon>Tunicata</taxon>
        <taxon>Ascidiacea</taxon>
        <taxon>Aplousobranchia</taxon>
        <taxon>Clavelinidae</taxon>
        <taxon>Clavelina</taxon>
    </lineage>
</organism>